<evidence type="ECO:0000256" key="5">
    <source>
        <dbReference type="ARBA" id="ARBA00023284"/>
    </source>
</evidence>
<dbReference type="Gene3D" id="3.40.30.10">
    <property type="entry name" value="Glutaredoxin"/>
    <property type="match status" value="1"/>
</dbReference>
<evidence type="ECO:0000256" key="2">
    <source>
        <dbReference type="ARBA" id="ARBA00022729"/>
    </source>
</evidence>
<evidence type="ECO:0000256" key="4">
    <source>
        <dbReference type="ARBA" id="ARBA00023157"/>
    </source>
</evidence>
<accession>A0ABV8SID5</accession>
<dbReference type="InterPro" id="IPR012336">
    <property type="entry name" value="Thioredoxin-like_fold"/>
</dbReference>
<keyword evidence="6" id="KW-0472">Membrane</keyword>
<dbReference type="RefSeq" id="WP_204602400.1">
    <property type="nucleotide sequence ID" value="NZ_JBHSED010000065.1"/>
</dbReference>
<dbReference type="EMBL" id="JBHSED010000065">
    <property type="protein sequence ID" value="MFC4306633.1"/>
    <property type="molecule type" value="Genomic_DNA"/>
</dbReference>
<organism evidence="8 9">
    <name type="scientific">Cohnella boryungensis</name>
    <dbReference type="NCBI Taxonomy" id="768479"/>
    <lineage>
        <taxon>Bacteria</taxon>
        <taxon>Bacillati</taxon>
        <taxon>Bacillota</taxon>
        <taxon>Bacilli</taxon>
        <taxon>Bacillales</taxon>
        <taxon>Paenibacillaceae</taxon>
        <taxon>Cohnella</taxon>
    </lineage>
</organism>
<dbReference type="Pfam" id="PF13462">
    <property type="entry name" value="Thioredoxin_4"/>
    <property type="match status" value="1"/>
</dbReference>
<feature type="transmembrane region" description="Helical" evidence="6">
    <location>
        <begin position="21"/>
        <end position="38"/>
    </location>
</feature>
<reference evidence="9" key="1">
    <citation type="journal article" date="2019" name="Int. J. Syst. Evol. Microbiol.">
        <title>The Global Catalogue of Microorganisms (GCM) 10K type strain sequencing project: providing services to taxonomists for standard genome sequencing and annotation.</title>
        <authorList>
            <consortium name="The Broad Institute Genomics Platform"/>
            <consortium name="The Broad Institute Genome Sequencing Center for Infectious Disease"/>
            <person name="Wu L."/>
            <person name="Ma J."/>
        </authorList>
    </citation>
    <scope>NUCLEOTIDE SEQUENCE [LARGE SCALE GENOMIC DNA]</scope>
    <source>
        <strain evidence="9">CGMCC 4.1641</strain>
    </source>
</reference>
<feature type="domain" description="Thioredoxin-like fold" evidence="7">
    <location>
        <begin position="60"/>
        <end position="232"/>
    </location>
</feature>
<sequence>MSNKKKNPKSTLKKKNPGKALVLYTAVILILLIALFILNRAGTENKQDLTRVAEQPSIVNQPVIGKEDAKVTLIEFGDYKCPSCKKWSQEYYPLLKTQYIDTGKVKLVFINTLFHGNESELGALAGEAIYSQNKDSFWAFNEAMFNAQPAVNHDNLWITEEKILELAEAITPRIDVQKLKEDLSNRETLPQVEIDNSLVTNYSITQTPTIMINGIKIANPFDMESIKSVIDKELGA</sequence>
<keyword evidence="6" id="KW-1133">Transmembrane helix</keyword>
<dbReference type="PANTHER" id="PTHR13887:SF14">
    <property type="entry name" value="DISULFIDE BOND FORMATION PROTEIN D"/>
    <property type="match status" value="1"/>
</dbReference>
<evidence type="ECO:0000259" key="7">
    <source>
        <dbReference type="Pfam" id="PF13462"/>
    </source>
</evidence>
<keyword evidence="5" id="KW-0676">Redox-active center</keyword>
<keyword evidence="3" id="KW-0560">Oxidoreductase</keyword>
<dbReference type="PANTHER" id="PTHR13887">
    <property type="entry name" value="GLUTATHIONE S-TRANSFERASE KAPPA"/>
    <property type="match status" value="1"/>
</dbReference>
<dbReference type="InterPro" id="IPR036249">
    <property type="entry name" value="Thioredoxin-like_sf"/>
</dbReference>
<keyword evidence="4" id="KW-1015">Disulfide bond</keyword>
<gene>
    <name evidence="8" type="ORF">ACFO1S_24750</name>
</gene>
<evidence type="ECO:0000256" key="1">
    <source>
        <dbReference type="ARBA" id="ARBA00005791"/>
    </source>
</evidence>
<dbReference type="SUPFAM" id="SSF52833">
    <property type="entry name" value="Thioredoxin-like"/>
    <property type="match status" value="1"/>
</dbReference>
<keyword evidence="6" id="KW-0812">Transmembrane</keyword>
<comment type="caution">
    <text evidence="8">The sequence shown here is derived from an EMBL/GenBank/DDBJ whole genome shotgun (WGS) entry which is preliminary data.</text>
</comment>
<evidence type="ECO:0000256" key="3">
    <source>
        <dbReference type="ARBA" id="ARBA00023002"/>
    </source>
</evidence>
<protein>
    <submittedName>
        <fullName evidence="8">DsbA family protein</fullName>
    </submittedName>
</protein>
<proteinExistence type="inferred from homology"/>
<evidence type="ECO:0000313" key="9">
    <source>
        <dbReference type="Proteomes" id="UP001595755"/>
    </source>
</evidence>
<dbReference type="Proteomes" id="UP001595755">
    <property type="component" value="Unassembled WGS sequence"/>
</dbReference>
<evidence type="ECO:0000313" key="8">
    <source>
        <dbReference type="EMBL" id="MFC4306633.1"/>
    </source>
</evidence>
<keyword evidence="9" id="KW-1185">Reference proteome</keyword>
<comment type="similarity">
    <text evidence="1">Belongs to the thioredoxin family. DsbA subfamily.</text>
</comment>
<keyword evidence="2" id="KW-0732">Signal</keyword>
<evidence type="ECO:0000256" key="6">
    <source>
        <dbReference type="SAM" id="Phobius"/>
    </source>
</evidence>
<name>A0ABV8SID5_9BACL</name>